<dbReference type="RefSeq" id="WP_119654951.1">
    <property type="nucleotide sequence ID" value="NZ_JBHUOI010000019.1"/>
</dbReference>
<organism evidence="4 5">
    <name type="scientific">Hymenobacter rubripertinctus</name>
    <dbReference type="NCBI Taxonomy" id="2029981"/>
    <lineage>
        <taxon>Bacteria</taxon>
        <taxon>Pseudomonadati</taxon>
        <taxon>Bacteroidota</taxon>
        <taxon>Cytophagia</taxon>
        <taxon>Cytophagales</taxon>
        <taxon>Hymenobacteraceae</taxon>
        <taxon>Hymenobacter</taxon>
    </lineage>
</organism>
<dbReference type="Gene3D" id="3.30.565.60">
    <property type="match status" value="1"/>
</dbReference>
<evidence type="ECO:0000313" key="5">
    <source>
        <dbReference type="Proteomes" id="UP000284250"/>
    </source>
</evidence>
<comment type="caution">
    <text evidence="4">The sequence shown here is derived from an EMBL/GenBank/DDBJ whole genome shotgun (WGS) entry which is preliminary data.</text>
</comment>
<name>A0A418R364_9BACT</name>
<dbReference type="AlphaFoldDB" id="A0A418R364"/>
<reference evidence="4 5" key="1">
    <citation type="submission" date="2019-01" db="EMBL/GenBank/DDBJ databases">
        <title>Hymenobacter humicola sp. nov., isolated from soils in Antarctica.</title>
        <authorList>
            <person name="Sedlacek I."/>
            <person name="Holochova P."/>
            <person name="Kralova S."/>
            <person name="Pantucek R."/>
            <person name="Stankova E."/>
            <person name="Vrbovska V."/>
            <person name="Kristofova L."/>
            <person name="Svec P."/>
            <person name="Busse H.-J."/>
        </authorList>
    </citation>
    <scope>NUCLEOTIDE SEQUENCE [LARGE SCALE GENOMIC DNA]</scope>
    <source>
        <strain evidence="4 5">CCM 8852</strain>
    </source>
</reference>
<dbReference type="EMBL" id="QYCN01000007">
    <property type="protein sequence ID" value="RIY11781.1"/>
    <property type="molecule type" value="Genomic_DNA"/>
</dbReference>
<proteinExistence type="predicted"/>
<dbReference type="OrthoDB" id="9807907at2"/>
<dbReference type="PANTHER" id="PTHR30595">
    <property type="entry name" value="GLPR-RELATED TRANSCRIPTIONAL REPRESSOR"/>
    <property type="match status" value="1"/>
</dbReference>
<protein>
    <submittedName>
        <fullName evidence="4">AAA family ATPase</fullName>
    </submittedName>
</protein>
<feature type="domain" description="Schlafen AlbA-2" evidence="2">
    <location>
        <begin position="14"/>
        <end position="124"/>
    </location>
</feature>
<keyword evidence="5" id="KW-1185">Reference proteome</keyword>
<dbReference type="Proteomes" id="UP000284250">
    <property type="component" value="Unassembled WGS sequence"/>
</dbReference>
<feature type="domain" description="Filamentation induced by cAMP protein Fic-like C-terminal" evidence="3">
    <location>
        <begin position="502"/>
        <end position="548"/>
    </location>
</feature>
<dbReference type="InterPro" id="IPR038475">
    <property type="entry name" value="RecG_C_sf"/>
</dbReference>
<evidence type="ECO:0000259" key="2">
    <source>
        <dbReference type="Pfam" id="PF04326"/>
    </source>
</evidence>
<feature type="region of interest" description="Disordered" evidence="1">
    <location>
        <begin position="539"/>
        <end position="558"/>
    </location>
</feature>
<dbReference type="InterPro" id="IPR049514">
    <property type="entry name" value="Fic-like_C"/>
</dbReference>
<dbReference type="InterPro" id="IPR038461">
    <property type="entry name" value="Schlafen_AlbA_2_dom_sf"/>
</dbReference>
<dbReference type="Gene3D" id="3.30.950.30">
    <property type="entry name" value="Schlafen, AAA domain"/>
    <property type="match status" value="1"/>
</dbReference>
<evidence type="ECO:0000259" key="3">
    <source>
        <dbReference type="Pfam" id="PF21247"/>
    </source>
</evidence>
<sequence>MTVDQVRRLLAQGEGIQLEFKEADHALPDNFFETVCAFLNRDGGTILLGVEDDGTVCGVQPTAVQTLRTNIVNLSNNPEKLDPPCVLFPSQVQLAGKEVLCVQVLADSQLHRTRGVVYDRSEDGDFGVTDPARIAGLHNRKRLFYTESTVYPHLRLQDLREDLFPKVRQLMASRNPGHPWLTLDNHQLLVKAGLYQRDNQQQEGYTLAAALLFGRDEVITQVVPHFRVDALLRRHNVQRYDDRLDIRTNLIDAYEQLMGFVSKHLPDPFYMEGTTSISLRDKIFREVVANILVHREYTNALPTTFVIYADQVIAENANVPHHGGPLLLDTFAPYPKNPTIARFFLQLGRAEELGSGVMNVTHYLPKYVPGALPRFIDGPVFQTVLPLLVRLLGEEAAGLLLRVLSLPPDAITQANLAVLSLSPNLPTPSDASPAALVYQQGLSWSEKGTKLNLDKSPLTTPQPTFDQWQELSDEEKGTKLASPRLLQFLRVLTLCLQPQPLTAVLKVLDVANRTKFRTSYLEPLLQRRLLALTLPDIPNSPNQRYQTTEQGQLLVAGG</sequence>
<feature type="compositionally biased region" description="Polar residues" evidence="1">
    <location>
        <begin position="539"/>
        <end position="551"/>
    </location>
</feature>
<dbReference type="PANTHER" id="PTHR30595:SF6">
    <property type="entry name" value="SCHLAFEN ALBA-2 DOMAIN-CONTAINING PROTEIN"/>
    <property type="match status" value="1"/>
</dbReference>
<gene>
    <name evidence="4" type="ORF">D0T11_06375</name>
</gene>
<dbReference type="Pfam" id="PF04326">
    <property type="entry name" value="SLFN_AlbA_2"/>
    <property type="match status" value="1"/>
</dbReference>
<dbReference type="InterPro" id="IPR007421">
    <property type="entry name" value="Schlafen_AlbA_2_dom"/>
</dbReference>
<evidence type="ECO:0000313" key="4">
    <source>
        <dbReference type="EMBL" id="RIY11781.1"/>
    </source>
</evidence>
<evidence type="ECO:0000256" key="1">
    <source>
        <dbReference type="SAM" id="MobiDB-lite"/>
    </source>
</evidence>
<accession>A0A418R364</accession>
<dbReference type="Pfam" id="PF21247">
    <property type="entry name" value="Fic-like_C"/>
    <property type="match status" value="1"/>
</dbReference>